<feature type="non-terminal residue" evidence="2">
    <location>
        <position position="1"/>
    </location>
</feature>
<name>A0A8S3XSK3_PARAO</name>
<comment type="caution">
    <text evidence="2">The sequence shown here is derived from an EMBL/GenBank/DDBJ whole genome shotgun (WGS) entry which is preliminary data.</text>
</comment>
<proteinExistence type="predicted"/>
<feature type="compositionally biased region" description="Low complexity" evidence="1">
    <location>
        <begin position="205"/>
        <end position="216"/>
    </location>
</feature>
<feature type="compositionally biased region" description="Polar residues" evidence="1">
    <location>
        <begin position="221"/>
        <end position="231"/>
    </location>
</feature>
<evidence type="ECO:0000313" key="2">
    <source>
        <dbReference type="EMBL" id="CAG5036647.1"/>
    </source>
</evidence>
<gene>
    <name evidence="2" type="ORF">PAPOLLO_LOCUS20877</name>
</gene>
<feature type="compositionally biased region" description="Polar residues" evidence="1">
    <location>
        <begin position="101"/>
        <end position="113"/>
    </location>
</feature>
<feature type="region of interest" description="Disordered" evidence="1">
    <location>
        <begin position="101"/>
        <end position="251"/>
    </location>
</feature>
<dbReference type="EMBL" id="CAJQZP010001292">
    <property type="protein sequence ID" value="CAG5036647.1"/>
    <property type="molecule type" value="Genomic_DNA"/>
</dbReference>
<feature type="compositionally biased region" description="Low complexity" evidence="1">
    <location>
        <begin position="168"/>
        <end position="183"/>
    </location>
</feature>
<evidence type="ECO:0000313" key="3">
    <source>
        <dbReference type="Proteomes" id="UP000691718"/>
    </source>
</evidence>
<evidence type="ECO:0000256" key="1">
    <source>
        <dbReference type="SAM" id="MobiDB-lite"/>
    </source>
</evidence>
<organism evidence="2 3">
    <name type="scientific">Parnassius apollo</name>
    <name type="common">Apollo butterfly</name>
    <name type="synonym">Papilio apollo</name>
    <dbReference type="NCBI Taxonomy" id="110799"/>
    <lineage>
        <taxon>Eukaryota</taxon>
        <taxon>Metazoa</taxon>
        <taxon>Ecdysozoa</taxon>
        <taxon>Arthropoda</taxon>
        <taxon>Hexapoda</taxon>
        <taxon>Insecta</taxon>
        <taxon>Pterygota</taxon>
        <taxon>Neoptera</taxon>
        <taxon>Endopterygota</taxon>
        <taxon>Lepidoptera</taxon>
        <taxon>Glossata</taxon>
        <taxon>Ditrysia</taxon>
        <taxon>Papilionoidea</taxon>
        <taxon>Papilionidae</taxon>
        <taxon>Parnassiinae</taxon>
        <taxon>Parnassini</taxon>
        <taxon>Parnassius</taxon>
        <taxon>Parnassius</taxon>
    </lineage>
</organism>
<feature type="compositionally biased region" description="Basic and acidic residues" evidence="1">
    <location>
        <begin position="155"/>
        <end position="166"/>
    </location>
</feature>
<keyword evidence="3" id="KW-1185">Reference proteome</keyword>
<sequence length="273" mass="30217">MMPQRLLKIRNFNKPPDSRDQRESDAVSNKEILNLSKEVINQETLVIKNDILYVTQPNPEESVATQYNCTDMLSVTQSNVEEPRAITSYCTDILSVTQSNAEEPLATNSNSTDNFEESAEVTNKENSDKNNVTKPNVEEPLATNSYYPDNVVESAEDKDVTDRGRTDSSCSSSSSSSTSSSESNENQDPIFPGVNSDDSVKDPDFSSSSDTSCSDSESNDNIHTSPVTSPSLLEGVQLPKNTRKRQRNEKIGYVLRQKDSEILGNLMLQKPTK</sequence>
<reference evidence="2" key="1">
    <citation type="submission" date="2021-04" db="EMBL/GenBank/DDBJ databases">
        <authorList>
            <person name="Tunstrom K."/>
        </authorList>
    </citation>
    <scope>NUCLEOTIDE SEQUENCE</scope>
</reference>
<dbReference type="AlphaFoldDB" id="A0A8S3XSK3"/>
<accession>A0A8S3XSK3</accession>
<protein>
    <submittedName>
        <fullName evidence="2">(apollo) hypothetical protein</fullName>
    </submittedName>
</protein>
<dbReference type="Proteomes" id="UP000691718">
    <property type="component" value="Unassembled WGS sequence"/>
</dbReference>